<keyword evidence="5" id="KW-1185">Reference proteome</keyword>
<dbReference type="GO" id="GO:0000981">
    <property type="term" value="F:DNA-binding transcription factor activity, RNA polymerase II-specific"/>
    <property type="evidence" value="ECO:0007669"/>
    <property type="project" value="TreeGrafter"/>
</dbReference>
<dbReference type="InterPro" id="IPR002909">
    <property type="entry name" value="IPT_dom"/>
</dbReference>
<name>A0A653CHF1_CALMS</name>
<keyword evidence="1" id="KW-0040">ANK repeat</keyword>
<dbReference type="PROSITE" id="PS50297">
    <property type="entry name" value="ANK_REP_REGION"/>
    <property type="match status" value="1"/>
</dbReference>
<dbReference type="PRINTS" id="PR00057">
    <property type="entry name" value="NFKBTNSCPFCT"/>
</dbReference>
<dbReference type="InterPro" id="IPR014756">
    <property type="entry name" value="Ig_E-set"/>
</dbReference>
<reference evidence="4 5" key="1">
    <citation type="submission" date="2019-01" db="EMBL/GenBank/DDBJ databases">
        <authorList>
            <person name="Sayadi A."/>
        </authorList>
    </citation>
    <scope>NUCLEOTIDE SEQUENCE [LARGE SCALE GENOMIC DNA]</scope>
</reference>
<dbReference type="PANTHER" id="PTHR24169:SF28">
    <property type="entry name" value="NUCLEAR FACTOR NF-KAPPA-B P110 SUBUNIT"/>
    <property type="match status" value="1"/>
</dbReference>
<dbReference type="AlphaFoldDB" id="A0A653CHF1"/>
<dbReference type="Gene3D" id="2.60.40.340">
    <property type="entry name" value="Rel homology domain (RHD), DNA-binding domain"/>
    <property type="match status" value="1"/>
</dbReference>
<feature type="compositionally biased region" description="Low complexity" evidence="2">
    <location>
        <begin position="43"/>
        <end position="52"/>
    </location>
</feature>
<dbReference type="GO" id="GO:0048468">
    <property type="term" value="P:cell development"/>
    <property type="evidence" value="ECO:0007669"/>
    <property type="project" value="UniProtKB-ARBA"/>
</dbReference>
<dbReference type="InterPro" id="IPR008967">
    <property type="entry name" value="p53-like_TF_DNA-bd_sf"/>
</dbReference>
<dbReference type="GO" id="GO:0000978">
    <property type="term" value="F:RNA polymerase II cis-regulatory region sequence-specific DNA binding"/>
    <property type="evidence" value="ECO:0007669"/>
    <property type="project" value="TreeGrafter"/>
</dbReference>
<gene>
    <name evidence="4" type="ORF">CALMAC_LOCUS9121</name>
</gene>
<dbReference type="Pfam" id="PF00554">
    <property type="entry name" value="RHD_DNA_bind"/>
    <property type="match status" value="1"/>
</dbReference>
<feature type="compositionally biased region" description="Polar residues" evidence="2">
    <location>
        <begin position="33"/>
        <end position="42"/>
    </location>
</feature>
<dbReference type="Pfam" id="PF16179">
    <property type="entry name" value="RHD_dimer"/>
    <property type="match status" value="1"/>
</dbReference>
<dbReference type="Gene3D" id="1.25.40.20">
    <property type="entry name" value="Ankyrin repeat-containing domain"/>
    <property type="match status" value="1"/>
</dbReference>
<dbReference type="InterPro" id="IPR000451">
    <property type="entry name" value="NFkB/Dor"/>
</dbReference>
<dbReference type="SMART" id="SM00248">
    <property type="entry name" value="ANK"/>
    <property type="match status" value="2"/>
</dbReference>
<dbReference type="Pfam" id="PF12796">
    <property type="entry name" value="Ank_2"/>
    <property type="match status" value="1"/>
</dbReference>
<feature type="repeat" description="ANK" evidence="1">
    <location>
        <begin position="605"/>
        <end position="637"/>
    </location>
</feature>
<feature type="non-terminal residue" evidence="4">
    <location>
        <position position="684"/>
    </location>
</feature>
<dbReference type="SMART" id="SM00429">
    <property type="entry name" value="IPT"/>
    <property type="match status" value="1"/>
</dbReference>
<evidence type="ECO:0000256" key="2">
    <source>
        <dbReference type="SAM" id="MobiDB-lite"/>
    </source>
</evidence>
<dbReference type="PANTHER" id="PTHR24169">
    <property type="entry name" value="NUCLEAR FACTOR NF-KAPPA-B PROTEIN"/>
    <property type="match status" value="1"/>
</dbReference>
<dbReference type="SUPFAM" id="SSF81296">
    <property type="entry name" value="E set domains"/>
    <property type="match status" value="1"/>
</dbReference>
<protein>
    <recommendedName>
        <fullName evidence="3">RHD domain-containing protein</fullName>
    </recommendedName>
</protein>
<dbReference type="EMBL" id="CAACVG010007839">
    <property type="protein sequence ID" value="VEN47307.1"/>
    <property type="molecule type" value="Genomic_DNA"/>
</dbReference>
<sequence length="684" mass="77011">MMTDITTTYTTLDNMSMNKEYAMLPTPPMSGGESPQGTNQVPSPSSSDSNKSVYTVYPSGQYTEDGFIISIPTMTEGEGLVNPTDVIMGDDTCVTKPSLKLLVQPTDKFRFRYISEMAGTHGSLTGVKSDKSRNSTHPTVQLLNCSEPAIVRCSIYQVREKGKHLKPHPYPHPHRLIMKRGKEEQDDPHDIEVGPAEKFTAVFPGMGIIHTAKKNIVGELVRKKSKIWKETIAYNEGKQRDLSSKEEEEIKRLAEAESKSINLNIVCLRFDAFVKRNGILFPICDPIYSQGINNLKSAETGDLKIVRLDKIVSPAKGGEEVFIFVERVKKNNIEIRFIETDDYGNTIWQGEGKFTSLDVHHQYAIAFRTPPYRNQDIKEAVHVSLELFRPSDGARSEPREFRFIPNRPGPGSKRCRYDYYSGSSSCESDNIPDMIRESTCQPLQSAAQISPTWSDQLSAEMKKAMQDVHSDEFEKFLASLDPDSLSLFYEGEPSLHGIDGNFPRVQGPSDDFGAIKPPAPGIKIEVSYEDKRMAENVLREMRSFSKVKHNREDEKSMINVNFGKNNLTNALHVLICQNKLTEARTMIKLIYCYNDGNMMDVKNSSGQTYLHLAVLSQNEMIVKHLLRAKAKVGVVNDELQTPLHLAVKIFAPLGILEALLQDRPYERVKQYVDLTDGGKFHEID</sequence>
<dbReference type="SUPFAM" id="SSF49417">
    <property type="entry name" value="p53-like transcription factors"/>
    <property type="match status" value="1"/>
</dbReference>
<dbReference type="InterPro" id="IPR002110">
    <property type="entry name" value="Ankyrin_rpt"/>
</dbReference>
<evidence type="ECO:0000313" key="4">
    <source>
        <dbReference type="EMBL" id="VEN47307.1"/>
    </source>
</evidence>
<dbReference type="OrthoDB" id="10254686at2759"/>
<dbReference type="GO" id="GO:0005737">
    <property type="term" value="C:cytoplasm"/>
    <property type="evidence" value="ECO:0007669"/>
    <property type="project" value="InterPro"/>
</dbReference>
<evidence type="ECO:0000256" key="1">
    <source>
        <dbReference type="PROSITE-ProRule" id="PRU00023"/>
    </source>
</evidence>
<organism evidence="4 5">
    <name type="scientific">Callosobruchus maculatus</name>
    <name type="common">Southern cowpea weevil</name>
    <name type="synonym">Pulse bruchid</name>
    <dbReference type="NCBI Taxonomy" id="64391"/>
    <lineage>
        <taxon>Eukaryota</taxon>
        <taxon>Metazoa</taxon>
        <taxon>Ecdysozoa</taxon>
        <taxon>Arthropoda</taxon>
        <taxon>Hexapoda</taxon>
        <taxon>Insecta</taxon>
        <taxon>Pterygota</taxon>
        <taxon>Neoptera</taxon>
        <taxon>Endopterygota</taxon>
        <taxon>Coleoptera</taxon>
        <taxon>Polyphaga</taxon>
        <taxon>Cucujiformia</taxon>
        <taxon>Chrysomeloidea</taxon>
        <taxon>Chrysomelidae</taxon>
        <taxon>Bruchinae</taxon>
        <taxon>Bruchini</taxon>
        <taxon>Callosobruchus</taxon>
    </lineage>
</organism>
<evidence type="ECO:0000259" key="3">
    <source>
        <dbReference type="PROSITE" id="PS50254"/>
    </source>
</evidence>
<dbReference type="InterPro" id="IPR011539">
    <property type="entry name" value="RHD_DNA_bind_dom"/>
</dbReference>
<dbReference type="PROSITE" id="PS50254">
    <property type="entry name" value="REL_2"/>
    <property type="match status" value="1"/>
</dbReference>
<dbReference type="InterPro" id="IPR037059">
    <property type="entry name" value="RHD_DNA_bind_dom_sf"/>
</dbReference>
<dbReference type="InterPro" id="IPR032397">
    <property type="entry name" value="RHD_dimer"/>
</dbReference>
<proteinExistence type="predicted"/>
<dbReference type="InterPro" id="IPR036770">
    <property type="entry name" value="Ankyrin_rpt-contain_sf"/>
</dbReference>
<dbReference type="Proteomes" id="UP000410492">
    <property type="component" value="Unassembled WGS sequence"/>
</dbReference>
<dbReference type="GO" id="GO:0048731">
    <property type="term" value="P:system development"/>
    <property type="evidence" value="ECO:0007669"/>
    <property type="project" value="UniProtKB-ARBA"/>
</dbReference>
<dbReference type="PROSITE" id="PS50088">
    <property type="entry name" value="ANK_REPEAT"/>
    <property type="match status" value="1"/>
</dbReference>
<dbReference type="Gene3D" id="2.60.40.10">
    <property type="entry name" value="Immunoglobulins"/>
    <property type="match status" value="1"/>
</dbReference>
<evidence type="ECO:0000313" key="5">
    <source>
        <dbReference type="Proteomes" id="UP000410492"/>
    </source>
</evidence>
<dbReference type="SUPFAM" id="SSF48403">
    <property type="entry name" value="Ankyrin repeat"/>
    <property type="match status" value="1"/>
</dbReference>
<accession>A0A653CHF1</accession>
<dbReference type="InterPro" id="IPR013783">
    <property type="entry name" value="Ig-like_fold"/>
</dbReference>
<feature type="region of interest" description="Disordered" evidence="2">
    <location>
        <begin position="21"/>
        <end position="53"/>
    </location>
</feature>
<feature type="domain" description="RHD" evidence="3">
    <location>
        <begin position="94"/>
        <end position="299"/>
    </location>
</feature>